<evidence type="ECO:0000256" key="1">
    <source>
        <dbReference type="ARBA" id="ARBA00001933"/>
    </source>
</evidence>
<keyword evidence="8" id="KW-1185">Reference proteome</keyword>
<dbReference type="PANTHER" id="PTHR43525:SF1">
    <property type="entry name" value="PROTEIN MALY"/>
    <property type="match status" value="1"/>
</dbReference>
<evidence type="ECO:0000313" key="7">
    <source>
        <dbReference type="EMBL" id="QKI90185.1"/>
    </source>
</evidence>
<dbReference type="EC" id="4.4.1.13" evidence="2"/>
<dbReference type="KEGG" id="txa:HQN79_11665"/>
<evidence type="ECO:0000313" key="8">
    <source>
        <dbReference type="Proteomes" id="UP000504724"/>
    </source>
</evidence>
<dbReference type="Gene3D" id="3.40.640.10">
    <property type="entry name" value="Type I PLP-dependent aspartate aminotransferase-like (Major domain)"/>
    <property type="match status" value="1"/>
</dbReference>
<protein>
    <recommendedName>
        <fullName evidence="2">cysteine-S-conjugate beta-lyase</fullName>
        <ecNumber evidence="2">4.4.1.13</ecNumber>
    </recommendedName>
</protein>
<evidence type="ECO:0000256" key="2">
    <source>
        <dbReference type="ARBA" id="ARBA00012224"/>
    </source>
</evidence>
<comment type="similarity">
    <text evidence="5">Belongs to the class-II pyridoxal-phosphate-dependent aminotransferase family. MalY/PatB cystathionine beta-lyase subfamily.</text>
</comment>
<accession>A0A7D4T286</accession>
<keyword evidence="4 7" id="KW-0456">Lyase</keyword>
<sequence>MEKTLKHINTNRPDFDQAISRENTHAEKYDLRRKLFGTDDVLPMWVADMDLPTPPFIIEALQKRLQHPILGYPHTPDSVYQAIIDWQAQYGLEVKKSEIVFTHNVANGFMMAVGAYTAPGDAVMLMPPVYPPFFDAISRHHCQTVEAPLVLQDNRYSIDFAALEAKIEQFHVKLLLFCHPQNPSGRVWTTQELTQLADICVKHHVTLVSDEIHADLTFAPNRHIPLASLEHPIREQTITLSSPGKTFNLGGLQTGYALIANRKLKQTYLEYAKANAIYDLNLFGQIALEAAYSEQGRQWRDQLLQHFAENIELLESFFKTHLPNVRLMKPEASFLVWLDFREIFDDHQALKKWLIEDAKLGFNDGESFAGASQTGTGFMRVNIAVSKETLNQAIMQINNAIGNLAPRQNK</sequence>
<evidence type="ECO:0000256" key="4">
    <source>
        <dbReference type="ARBA" id="ARBA00023239"/>
    </source>
</evidence>
<dbReference type="InterPro" id="IPR027619">
    <property type="entry name" value="C-S_lyase_PatB-like"/>
</dbReference>
<evidence type="ECO:0000256" key="3">
    <source>
        <dbReference type="ARBA" id="ARBA00022898"/>
    </source>
</evidence>
<organism evidence="7 8">
    <name type="scientific">Thiomicrorhabdus xiamenensis</name>
    <dbReference type="NCBI Taxonomy" id="2739063"/>
    <lineage>
        <taxon>Bacteria</taxon>
        <taxon>Pseudomonadati</taxon>
        <taxon>Pseudomonadota</taxon>
        <taxon>Gammaproteobacteria</taxon>
        <taxon>Thiotrichales</taxon>
        <taxon>Piscirickettsiaceae</taxon>
        <taxon>Thiomicrorhabdus</taxon>
    </lineage>
</organism>
<evidence type="ECO:0000259" key="6">
    <source>
        <dbReference type="Pfam" id="PF00155"/>
    </source>
</evidence>
<dbReference type="Gene3D" id="3.90.1150.10">
    <property type="entry name" value="Aspartate Aminotransferase, domain 1"/>
    <property type="match status" value="1"/>
</dbReference>
<proteinExistence type="inferred from homology"/>
<dbReference type="GO" id="GO:0047804">
    <property type="term" value="F:cysteine-S-conjugate beta-lyase activity"/>
    <property type="evidence" value="ECO:0007669"/>
    <property type="project" value="UniProtKB-EC"/>
</dbReference>
<dbReference type="InterPro" id="IPR015422">
    <property type="entry name" value="PyrdxlP-dep_Trfase_small"/>
</dbReference>
<dbReference type="AlphaFoldDB" id="A0A7D4T286"/>
<dbReference type="SUPFAM" id="SSF53383">
    <property type="entry name" value="PLP-dependent transferases"/>
    <property type="match status" value="1"/>
</dbReference>
<keyword evidence="3" id="KW-0663">Pyridoxal phosphate</keyword>
<dbReference type="EMBL" id="CP054020">
    <property type="protein sequence ID" value="QKI90185.1"/>
    <property type="molecule type" value="Genomic_DNA"/>
</dbReference>
<evidence type="ECO:0000256" key="5">
    <source>
        <dbReference type="ARBA" id="ARBA00037974"/>
    </source>
</evidence>
<dbReference type="InterPro" id="IPR051798">
    <property type="entry name" value="Class-II_PLP-Dep_Aminotrans"/>
</dbReference>
<dbReference type="PANTHER" id="PTHR43525">
    <property type="entry name" value="PROTEIN MALY"/>
    <property type="match status" value="1"/>
</dbReference>
<reference evidence="7 8" key="1">
    <citation type="submission" date="2020-05" db="EMBL/GenBank/DDBJ databases">
        <title>Thiomicrorhabdus sediminis sp.nov. and Thiomicrorhabdus xiamenensis sp.nov., novel sulfur-oxidizing bacteria isolated from coastal sediment.</title>
        <authorList>
            <person name="Liu X."/>
        </authorList>
    </citation>
    <scope>NUCLEOTIDE SEQUENCE [LARGE SCALE GENOMIC DNA]</scope>
    <source>
        <strain evidence="7 8">G2</strain>
    </source>
</reference>
<dbReference type="Pfam" id="PF00155">
    <property type="entry name" value="Aminotran_1_2"/>
    <property type="match status" value="1"/>
</dbReference>
<dbReference type="Proteomes" id="UP000504724">
    <property type="component" value="Chromosome"/>
</dbReference>
<dbReference type="RefSeq" id="WP_173286748.1">
    <property type="nucleotide sequence ID" value="NZ_CP054020.1"/>
</dbReference>
<dbReference type="CDD" id="cd00609">
    <property type="entry name" value="AAT_like"/>
    <property type="match status" value="1"/>
</dbReference>
<comment type="cofactor">
    <cofactor evidence="1">
        <name>pyridoxal 5'-phosphate</name>
        <dbReference type="ChEBI" id="CHEBI:597326"/>
    </cofactor>
</comment>
<dbReference type="InterPro" id="IPR004839">
    <property type="entry name" value="Aminotransferase_I/II_large"/>
</dbReference>
<dbReference type="InterPro" id="IPR015424">
    <property type="entry name" value="PyrdxlP-dep_Trfase"/>
</dbReference>
<dbReference type="InterPro" id="IPR015421">
    <property type="entry name" value="PyrdxlP-dep_Trfase_major"/>
</dbReference>
<dbReference type="GO" id="GO:0030170">
    <property type="term" value="F:pyridoxal phosphate binding"/>
    <property type="evidence" value="ECO:0007669"/>
    <property type="project" value="InterPro"/>
</dbReference>
<feature type="domain" description="Aminotransferase class I/classII large" evidence="6">
    <location>
        <begin position="46"/>
        <end position="395"/>
    </location>
</feature>
<dbReference type="NCBIfam" id="TIGR04350">
    <property type="entry name" value="C_S_lyase_PatB"/>
    <property type="match status" value="1"/>
</dbReference>
<name>A0A7D4T286_9GAMM</name>
<gene>
    <name evidence="7" type="ORF">HQN79_11665</name>
</gene>